<accession>A0ABQ6I215</accession>
<feature type="region of interest" description="Disordered" evidence="1">
    <location>
        <begin position="1"/>
        <end position="56"/>
    </location>
</feature>
<gene>
    <name evidence="2" type="ORF">GCM10025864_24850</name>
</gene>
<feature type="compositionally biased region" description="Basic and acidic residues" evidence="1">
    <location>
        <begin position="24"/>
        <end position="37"/>
    </location>
</feature>
<dbReference type="EMBL" id="BSUK01000001">
    <property type="protein sequence ID" value="GMA24726.1"/>
    <property type="molecule type" value="Genomic_DNA"/>
</dbReference>
<dbReference type="Proteomes" id="UP001157091">
    <property type="component" value="Unassembled WGS sequence"/>
</dbReference>
<evidence type="ECO:0000313" key="2">
    <source>
        <dbReference type="EMBL" id="GMA24726.1"/>
    </source>
</evidence>
<comment type="caution">
    <text evidence="2">The sequence shown here is derived from an EMBL/GenBank/DDBJ whole genome shotgun (WGS) entry which is preliminary data.</text>
</comment>
<feature type="region of interest" description="Disordered" evidence="1">
    <location>
        <begin position="197"/>
        <end position="221"/>
    </location>
</feature>
<protein>
    <submittedName>
        <fullName evidence="2">Uncharacterized protein</fullName>
    </submittedName>
</protein>
<reference evidence="3" key="1">
    <citation type="journal article" date="2019" name="Int. J. Syst. Evol. Microbiol.">
        <title>The Global Catalogue of Microorganisms (GCM) 10K type strain sequencing project: providing services to taxonomists for standard genome sequencing and annotation.</title>
        <authorList>
            <consortium name="The Broad Institute Genomics Platform"/>
            <consortium name="The Broad Institute Genome Sequencing Center for Infectious Disease"/>
            <person name="Wu L."/>
            <person name="Ma J."/>
        </authorList>
    </citation>
    <scope>NUCLEOTIDE SEQUENCE [LARGE SCALE GENOMIC DNA]</scope>
    <source>
        <strain evidence="3">NBRC 106348</strain>
    </source>
</reference>
<proteinExistence type="predicted"/>
<organism evidence="2 3">
    <name type="scientific">Luteimicrobium album</name>
    <dbReference type="NCBI Taxonomy" id="1054550"/>
    <lineage>
        <taxon>Bacteria</taxon>
        <taxon>Bacillati</taxon>
        <taxon>Actinomycetota</taxon>
        <taxon>Actinomycetes</taxon>
        <taxon>Micrococcales</taxon>
        <taxon>Luteimicrobium</taxon>
    </lineage>
</organism>
<name>A0ABQ6I215_9MICO</name>
<keyword evidence="3" id="KW-1185">Reference proteome</keyword>
<feature type="compositionally biased region" description="Low complexity" evidence="1">
    <location>
        <begin position="10"/>
        <end position="23"/>
    </location>
</feature>
<feature type="compositionally biased region" description="Basic residues" evidence="1">
    <location>
        <begin position="210"/>
        <end position="221"/>
    </location>
</feature>
<evidence type="ECO:0000313" key="3">
    <source>
        <dbReference type="Proteomes" id="UP001157091"/>
    </source>
</evidence>
<sequence length="221" mass="23191">MDGELERPAHGVGAAPVAEGVAHAADEHPVEAVEQPERLAGAPEAGEPLERGERDDHLGLVLVVAERALGRAEGHAGSVLPVVPGAGEVGPRVDLQGQRTLGGEHLEEVRQPGPVRVLDAAPEGRDGVVAHEVDEAGRGAVVQGARRGHGVRPQPELGGGRAVDVQAEELLDDVRRAPVVRLDGVLEGVEAVHRRARLRRSAAPGSGRARSTRRTRRPRST</sequence>
<evidence type="ECO:0000256" key="1">
    <source>
        <dbReference type="SAM" id="MobiDB-lite"/>
    </source>
</evidence>